<evidence type="ECO:0008006" key="4">
    <source>
        <dbReference type="Google" id="ProtNLM"/>
    </source>
</evidence>
<dbReference type="HOGENOM" id="CLU_138964_0_0_6"/>
<sequence length="127" mass="13883">MAEPVSSGAGAVAIKMHGLGVFIAIVIALGYLVVVMTRMPRSRSEWVVSLITTVIGSIGAGGFVIQYFSIHDYATTWAGVCAIGGIFFVSGLPFWAIARWFFKYVNDREGKNILEVGEELKDFKDKF</sequence>
<gene>
    <name evidence="2" type="ORF">F900_00732</name>
</gene>
<dbReference type="PATRIC" id="fig|1217705.3.peg.697"/>
<reference evidence="2 3" key="1">
    <citation type="submission" date="2013-02" db="EMBL/GenBank/DDBJ databases">
        <title>The Genome Sequence of Acinetobacter sp. ANC 3862.</title>
        <authorList>
            <consortium name="The Broad Institute Genome Sequencing Platform"/>
            <consortium name="The Broad Institute Genome Sequencing Center for Infectious Disease"/>
            <person name="Cerqueira G."/>
            <person name="Feldgarden M."/>
            <person name="Courvalin P."/>
            <person name="Perichon B."/>
            <person name="Grillot-Courvalin C."/>
            <person name="Clermont D."/>
            <person name="Rocha E."/>
            <person name="Yoon E.-J."/>
            <person name="Nemec A."/>
            <person name="Walker B."/>
            <person name="Young S.K."/>
            <person name="Zeng Q."/>
            <person name="Gargeya S."/>
            <person name="Fitzgerald M."/>
            <person name="Haas B."/>
            <person name="Abouelleil A."/>
            <person name="Alvarado L."/>
            <person name="Arachchi H.M."/>
            <person name="Berlin A.M."/>
            <person name="Chapman S.B."/>
            <person name="Dewar J."/>
            <person name="Goldberg J."/>
            <person name="Griggs A."/>
            <person name="Gujja S."/>
            <person name="Hansen M."/>
            <person name="Howarth C."/>
            <person name="Imamovic A."/>
            <person name="Larimer J."/>
            <person name="McCowan C."/>
            <person name="Murphy C."/>
            <person name="Neiman D."/>
            <person name="Pearson M."/>
            <person name="Priest M."/>
            <person name="Roberts A."/>
            <person name="Saif S."/>
            <person name="Shea T."/>
            <person name="Sisk P."/>
            <person name="Sykes S."/>
            <person name="Wortman J."/>
            <person name="Nusbaum C."/>
            <person name="Birren B."/>
        </authorList>
    </citation>
    <scope>NUCLEOTIDE SEQUENCE [LARGE SCALE GENOMIC DNA]</scope>
    <source>
        <strain evidence="2 3">ANC 3862</strain>
    </source>
</reference>
<comment type="caution">
    <text evidence="2">The sequence shown here is derived from an EMBL/GenBank/DDBJ whole genome shotgun (WGS) entry which is preliminary data.</text>
</comment>
<dbReference type="EMBL" id="APRP01000011">
    <property type="protein sequence ID" value="ENX03638.1"/>
    <property type="molecule type" value="Genomic_DNA"/>
</dbReference>
<dbReference type="STRING" id="1217705.F900_00732"/>
<feature type="transmembrane region" description="Helical" evidence="1">
    <location>
        <begin position="46"/>
        <end position="70"/>
    </location>
</feature>
<protein>
    <recommendedName>
        <fullName evidence="4">Bacteriophage protein</fullName>
    </recommendedName>
</protein>
<dbReference type="eggNOG" id="ENOG50334AY">
    <property type="taxonomic scope" value="Bacteria"/>
</dbReference>
<feature type="transmembrane region" description="Helical" evidence="1">
    <location>
        <begin position="76"/>
        <end position="102"/>
    </location>
</feature>
<feature type="transmembrane region" description="Helical" evidence="1">
    <location>
        <begin position="12"/>
        <end position="34"/>
    </location>
</feature>
<proteinExistence type="predicted"/>
<name>N9M545_9GAMM</name>
<evidence type="ECO:0000313" key="3">
    <source>
        <dbReference type="Proteomes" id="UP000013248"/>
    </source>
</evidence>
<dbReference type="Proteomes" id="UP000013248">
    <property type="component" value="Unassembled WGS sequence"/>
</dbReference>
<dbReference type="AlphaFoldDB" id="N9M545"/>
<organism evidence="2 3">
    <name type="scientific">Acinetobacter modestus</name>
    <dbReference type="NCBI Taxonomy" id="1776740"/>
    <lineage>
        <taxon>Bacteria</taxon>
        <taxon>Pseudomonadati</taxon>
        <taxon>Pseudomonadota</taxon>
        <taxon>Gammaproteobacteria</taxon>
        <taxon>Moraxellales</taxon>
        <taxon>Moraxellaceae</taxon>
        <taxon>Acinetobacter</taxon>
    </lineage>
</organism>
<keyword evidence="1" id="KW-0812">Transmembrane</keyword>
<accession>N9M545</accession>
<keyword evidence="1" id="KW-1133">Transmembrane helix</keyword>
<dbReference type="RefSeq" id="WP_005215196.1">
    <property type="nucleotide sequence ID" value="NZ_KB850089.1"/>
</dbReference>
<evidence type="ECO:0000313" key="2">
    <source>
        <dbReference type="EMBL" id="ENX03638.1"/>
    </source>
</evidence>
<keyword evidence="1" id="KW-0472">Membrane</keyword>
<evidence type="ECO:0000256" key="1">
    <source>
        <dbReference type="SAM" id="Phobius"/>
    </source>
</evidence>